<dbReference type="eggNOG" id="ENOG5032273">
    <property type="taxonomic scope" value="Bacteria"/>
</dbReference>
<organism evidence="2 3">
    <name type="scientific">Prochlorococcus marinus (strain AS9601)</name>
    <dbReference type="NCBI Taxonomy" id="146891"/>
    <lineage>
        <taxon>Bacteria</taxon>
        <taxon>Bacillati</taxon>
        <taxon>Cyanobacteriota</taxon>
        <taxon>Cyanophyceae</taxon>
        <taxon>Synechococcales</taxon>
        <taxon>Prochlorococcaceae</taxon>
        <taxon>Prochlorococcus</taxon>
    </lineage>
</organism>
<protein>
    <submittedName>
        <fullName evidence="2">Possible high light inducible protein</fullName>
    </submittedName>
</protein>
<keyword evidence="1" id="KW-1133">Transmembrane helix</keyword>
<dbReference type="Proteomes" id="UP000002590">
    <property type="component" value="Chromosome"/>
</dbReference>
<dbReference type="SUPFAM" id="SSF103511">
    <property type="entry name" value="Chlorophyll a-b binding protein"/>
    <property type="match status" value="1"/>
</dbReference>
<accession>A2BPJ7</accession>
<dbReference type="AlphaFoldDB" id="A2BPJ7"/>
<proteinExistence type="predicted"/>
<name>A2BPJ7_PROMS</name>
<feature type="transmembrane region" description="Helical" evidence="1">
    <location>
        <begin position="6"/>
        <end position="23"/>
    </location>
</feature>
<gene>
    <name evidence="2" type="ordered locus">A9601_04201</name>
</gene>
<dbReference type="EMBL" id="CP000551">
    <property type="protein sequence ID" value="ABM69708.1"/>
    <property type="molecule type" value="Genomic_DNA"/>
</dbReference>
<dbReference type="STRING" id="146891.A9601_04201"/>
<evidence type="ECO:0000313" key="3">
    <source>
        <dbReference type="Proteomes" id="UP000002590"/>
    </source>
</evidence>
<reference evidence="2 3" key="1">
    <citation type="journal article" date="2007" name="PLoS Genet.">
        <title>Patterns and implications of gene gain and loss in the evolution of Prochlorococcus.</title>
        <authorList>
            <person name="Kettler G.C."/>
            <person name="Martiny A.C."/>
            <person name="Huang K."/>
            <person name="Zucker J."/>
            <person name="Coleman M.L."/>
            <person name="Rodrigue S."/>
            <person name="Chen F."/>
            <person name="Lapidus A."/>
            <person name="Ferriera S."/>
            <person name="Johnson J."/>
            <person name="Steglich C."/>
            <person name="Church G.M."/>
            <person name="Richardson P."/>
            <person name="Chisholm S.W."/>
        </authorList>
    </citation>
    <scope>NUCLEOTIDE SEQUENCE [LARGE SCALE GENOMIC DNA]</scope>
    <source>
        <strain evidence="2 3">AS9601</strain>
    </source>
</reference>
<dbReference type="RefSeq" id="WP_011817880.1">
    <property type="nucleotide sequence ID" value="NC_008816.1"/>
</dbReference>
<dbReference type="OrthoDB" id="541431at2"/>
<sequence>MSPLSGFLVVIVSLTAVLVAYLTKQFQNENLNYLTSNPMTNSNPKVKTIEKEKVVAETLNGRFAMLGLIAAVGAYLTTGQIIPGFV</sequence>
<dbReference type="HOGENOM" id="CLU_2495382_0_0_3"/>
<keyword evidence="1" id="KW-0812">Transmembrane</keyword>
<evidence type="ECO:0000313" key="2">
    <source>
        <dbReference type="EMBL" id="ABM69708.1"/>
    </source>
</evidence>
<keyword evidence="1" id="KW-0472">Membrane</keyword>
<dbReference type="KEGG" id="pmb:A9601_04201"/>
<feature type="transmembrane region" description="Helical" evidence="1">
    <location>
        <begin position="63"/>
        <end position="82"/>
    </location>
</feature>
<evidence type="ECO:0000256" key="1">
    <source>
        <dbReference type="SAM" id="Phobius"/>
    </source>
</evidence>